<evidence type="ECO:0000313" key="8">
    <source>
        <dbReference type="EMBL" id="WFD26764.1"/>
    </source>
</evidence>
<comment type="catalytic activity">
    <reaction evidence="4">
        <text>a 5'-end triphospho-ribonucleoside in mRNA + H2O = a 5'-end phospho-ribonucleoside in mRNA + diphosphate + H(+)</text>
        <dbReference type="Rhea" id="RHEA:78683"/>
        <dbReference type="Rhea" id="RHEA-COMP:15692"/>
        <dbReference type="Rhea" id="RHEA-COMP:17164"/>
        <dbReference type="ChEBI" id="CHEBI:15377"/>
        <dbReference type="ChEBI" id="CHEBI:15378"/>
        <dbReference type="ChEBI" id="CHEBI:33019"/>
        <dbReference type="ChEBI" id="CHEBI:138282"/>
        <dbReference type="ChEBI" id="CHEBI:167618"/>
    </reaction>
    <physiologicalReaction direction="left-to-right" evidence="4">
        <dbReference type="Rhea" id="RHEA:78684"/>
    </physiologicalReaction>
</comment>
<comment type="catalytic activity">
    <reaction evidence="5">
        <text>a 5'-end NAD(+)-phospho-ribonucleoside in mRNA + H2O = a 5'-end phospho-ribonucleoside in mRNA + NAD(+) + H(+)</text>
        <dbReference type="Rhea" id="RHEA:60880"/>
        <dbReference type="Rhea" id="RHEA-COMP:15692"/>
        <dbReference type="Rhea" id="RHEA-COMP:15698"/>
        <dbReference type="ChEBI" id="CHEBI:15377"/>
        <dbReference type="ChEBI" id="CHEBI:15378"/>
        <dbReference type="ChEBI" id="CHEBI:57540"/>
        <dbReference type="ChEBI" id="CHEBI:138282"/>
        <dbReference type="ChEBI" id="CHEBI:144029"/>
    </reaction>
    <physiologicalReaction direction="left-to-right" evidence="5">
        <dbReference type="Rhea" id="RHEA:60881"/>
    </physiologicalReaction>
</comment>
<reference evidence="8" key="1">
    <citation type="submission" date="2023-03" db="EMBL/GenBank/DDBJ databases">
        <title>Mating type loci evolution in Malassezia.</title>
        <authorList>
            <person name="Coelho M.A."/>
        </authorList>
    </citation>
    <scope>NUCLEOTIDE SEQUENCE</scope>
    <source>
        <strain evidence="8">CBS 9557</strain>
    </source>
</reference>
<dbReference type="GO" id="GO:0000166">
    <property type="term" value="F:nucleotide binding"/>
    <property type="evidence" value="ECO:0007669"/>
    <property type="project" value="UniProtKB-KW"/>
</dbReference>
<keyword evidence="6" id="KW-0539">Nucleus</keyword>
<comment type="subcellular location">
    <subcellularLocation>
        <location evidence="6">Nucleus</location>
    </subcellularLocation>
</comment>
<evidence type="ECO:0000256" key="5">
    <source>
        <dbReference type="ARBA" id="ARBA00048124"/>
    </source>
</evidence>
<keyword evidence="6" id="KW-0547">Nucleotide-binding</keyword>
<dbReference type="InterPro" id="IPR013961">
    <property type="entry name" value="RAI1"/>
</dbReference>
<gene>
    <name evidence="8" type="primary">RAI1</name>
    <name evidence="8" type="ORF">MNAN1_001751</name>
</gene>
<organism evidence="8 9">
    <name type="scientific">Malassezia nana</name>
    <dbReference type="NCBI Taxonomy" id="180528"/>
    <lineage>
        <taxon>Eukaryota</taxon>
        <taxon>Fungi</taxon>
        <taxon>Dikarya</taxon>
        <taxon>Basidiomycota</taxon>
        <taxon>Ustilaginomycotina</taxon>
        <taxon>Malasseziomycetes</taxon>
        <taxon>Malasseziales</taxon>
        <taxon>Malasseziaceae</taxon>
        <taxon>Malassezia</taxon>
    </lineage>
</organism>
<protein>
    <recommendedName>
        <fullName evidence="6">Decapping nuclease</fullName>
        <ecNumber evidence="6">3.6.1.-</ecNumber>
    </recommendedName>
</protein>
<dbReference type="GO" id="GO:0004519">
    <property type="term" value="F:endonuclease activity"/>
    <property type="evidence" value="ECO:0007669"/>
    <property type="project" value="UniProtKB-KW"/>
</dbReference>
<dbReference type="InterPro" id="IPR039039">
    <property type="entry name" value="RAI1-like_fam"/>
</dbReference>
<dbReference type="GO" id="GO:0034353">
    <property type="term" value="F:mRNA 5'-diphosphatase activity"/>
    <property type="evidence" value="ECO:0007669"/>
    <property type="project" value="TreeGrafter"/>
</dbReference>
<evidence type="ECO:0000259" key="7">
    <source>
        <dbReference type="Pfam" id="PF08652"/>
    </source>
</evidence>
<dbReference type="GO" id="GO:0110155">
    <property type="term" value="P:NAD-cap decapping"/>
    <property type="evidence" value="ECO:0007669"/>
    <property type="project" value="TreeGrafter"/>
</dbReference>
<dbReference type="PANTHER" id="PTHR12395">
    <property type="entry name" value="DOM-3 RELATED"/>
    <property type="match status" value="1"/>
</dbReference>
<proteinExistence type="inferred from homology"/>
<dbReference type="GO" id="GO:0005634">
    <property type="term" value="C:nucleus"/>
    <property type="evidence" value="ECO:0007669"/>
    <property type="project" value="UniProtKB-SubCell"/>
</dbReference>
<dbReference type="AlphaFoldDB" id="A0AAF0EJC9"/>
<dbReference type="GO" id="GO:0000956">
    <property type="term" value="P:nuclear-transcribed mRNA catabolic process"/>
    <property type="evidence" value="ECO:0007669"/>
    <property type="project" value="TreeGrafter"/>
</dbReference>
<keyword evidence="6" id="KW-0694">RNA-binding</keyword>
<dbReference type="GO" id="GO:0003723">
    <property type="term" value="F:RNA binding"/>
    <property type="evidence" value="ECO:0007669"/>
    <property type="project" value="UniProtKB-KW"/>
</dbReference>
<dbReference type="PANTHER" id="PTHR12395:SF9">
    <property type="entry name" value="DECAPPING AND EXORIBONUCLEASE PROTEIN"/>
    <property type="match status" value="1"/>
</dbReference>
<dbReference type="EMBL" id="CP119894">
    <property type="protein sequence ID" value="WFD26764.1"/>
    <property type="molecule type" value="Genomic_DNA"/>
</dbReference>
<evidence type="ECO:0000256" key="1">
    <source>
        <dbReference type="ARBA" id="ARBA00001968"/>
    </source>
</evidence>
<comment type="similarity">
    <text evidence="2 6">Belongs to the DXO/Dom3Z family.</text>
</comment>
<accession>A0AAF0EJC9</accession>
<dbReference type="EC" id="3.6.1.-" evidence="6"/>
<sequence>MSTFSYDENKMLHLDDSAKRWYRVPPTMETSAQGADLNYGFERFQDKPHIPDPLDSVLYTLMHRAHAGPQTSDSVLRAPQVPADVLESEVLRTQVITWRGILTKLCTAWSCHVHAPPMFREGFELNVMMLGDTLIMEEVPPTVQQVMAMQNRPSKSSQALRSTYYGHAPAPAPATGMARAPGWGGDVNTNVQWCHIVKTKLGSHRIIMGGEVDCVETLDAATATEREGVVELKTNLPIRTPEDQTKLDIKMLRIWQWNPNDNLAFGAHILDFVRLHVQREMERWCHQFAQQVRLNEQKWGAYDWHVHRTTQSFLGHLPLPAPQDAEREYPVFRLSFQPPFTEIVLRYVPPADLALDGRRSQRCGLVPTEFYRWATMPIDQMLMNST</sequence>
<keyword evidence="6" id="KW-0540">Nuclease</keyword>
<feature type="domain" description="RAI1-like" evidence="7">
    <location>
        <begin position="2"/>
        <end position="255"/>
    </location>
</feature>
<dbReference type="Proteomes" id="UP001213623">
    <property type="component" value="Chromosome 3"/>
</dbReference>
<keyword evidence="8" id="KW-0255">Endonuclease</keyword>
<keyword evidence="9" id="KW-1185">Reference proteome</keyword>
<comment type="function">
    <text evidence="6">Decapping enzyme for NAD-capped RNAs: specifically hydrolyzes the nicotinamide adenine dinucleotide (NAD) cap from a subset of RNAs by removing the entire NAD moiety from the 5'-end of an NAD-capped RNA.</text>
</comment>
<comment type="catalytic activity">
    <reaction evidence="3">
        <text>a 5'-end (N(7)-methyl 5'-triphosphoguanosine)-ribonucleoside-ribonucleotide in mRNA + H2O = a (N(7)-methyl 5'-triphosphoguanosine)-nucleoside + a 5'-end phospho-ribonucleoside in mRNA + H(+)</text>
        <dbReference type="Rhea" id="RHEA:66928"/>
        <dbReference type="Rhea" id="RHEA-COMP:15692"/>
        <dbReference type="Rhea" id="RHEA-COMP:17313"/>
        <dbReference type="ChEBI" id="CHEBI:15377"/>
        <dbReference type="ChEBI" id="CHEBI:15378"/>
        <dbReference type="ChEBI" id="CHEBI:138282"/>
        <dbReference type="ChEBI" id="CHEBI:172876"/>
        <dbReference type="ChEBI" id="CHEBI:172877"/>
    </reaction>
    <physiologicalReaction direction="left-to-right" evidence="3">
        <dbReference type="Rhea" id="RHEA:66929"/>
    </physiologicalReaction>
</comment>
<evidence type="ECO:0000256" key="4">
    <source>
        <dbReference type="ARBA" id="ARBA00044692"/>
    </source>
</evidence>
<name>A0AAF0EJC9_9BASI</name>
<evidence type="ECO:0000313" key="9">
    <source>
        <dbReference type="Proteomes" id="UP001213623"/>
    </source>
</evidence>
<comment type="cofactor">
    <cofactor evidence="1 6">
        <name>a divalent metal cation</name>
        <dbReference type="ChEBI" id="CHEBI:60240"/>
    </cofactor>
</comment>
<dbReference type="GO" id="GO:0005829">
    <property type="term" value="C:cytosol"/>
    <property type="evidence" value="ECO:0007669"/>
    <property type="project" value="TreeGrafter"/>
</dbReference>
<dbReference type="Pfam" id="PF08652">
    <property type="entry name" value="RAI1"/>
    <property type="match status" value="1"/>
</dbReference>
<keyword evidence="6" id="KW-0378">Hydrolase</keyword>
<dbReference type="GO" id="GO:0046872">
    <property type="term" value="F:metal ion binding"/>
    <property type="evidence" value="ECO:0007669"/>
    <property type="project" value="UniProtKB-KW"/>
</dbReference>
<evidence type="ECO:0000256" key="2">
    <source>
        <dbReference type="ARBA" id="ARBA00006562"/>
    </source>
</evidence>
<evidence type="ECO:0000256" key="3">
    <source>
        <dbReference type="ARBA" id="ARBA00044676"/>
    </source>
</evidence>
<evidence type="ECO:0000256" key="6">
    <source>
        <dbReference type="RuleBase" id="RU367113"/>
    </source>
</evidence>
<keyword evidence="6" id="KW-0479">Metal-binding</keyword>